<dbReference type="RefSeq" id="WP_378593381.1">
    <property type="nucleotide sequence ID" value="NZ_JBHSKD010000027.1"/>
</dbReference>
<sequence length="70" mass="7235">MTPAEVLAFEHGCWTGEAPPGALPQHAVVTLPGRAPSYVSAEIGFAIWLGPDGVPGTGDEREGMLTAFCP</sequence>
<evidence type="ECO:0000313" key="1">
    <source>
        <dbReference type="EMBL" id="MFC5179335.1"/>
    </source>
</evidence>
<protein>
    <submittedName>
        <fullName evidence="1">Uncharacterized protein</fullName>
    </submittedName>
</protein>
<dbReference type="EMBL" id="JBHSKD010000027">
    <property type="protein sequence ID" value="MFC5179335.1"/>
    <property type="molecule type" value="Genomic_DNA"/>
</dbReference>
<proteinExistence type="predicted"/>
<gene>
    <name evidence="1" type="ORF">ACFPGP_21820</name>
</gene>
<name>A0ABW0BQ29_9ACTN</name>
<comment type="caution">
    <text evidence="1">The sequence shown here is derived from an EMBL/GenBank/DDBJ whole genome shotgun (WGS) entry which is preliminary data.</text>
</comment>
<accession>A0ABW0BQ29</accession>
<organism evidence="1 2">
    <name type="scientific">Nocardioides taihuensis</name>
    <dbReference type="NCBI Taxonomy" id="1835606"/>
    <lineage>
        <taxon>Bacteria</taxon>
        <taxon>Bacillati</taxon>
        <taxon>Actinomycetota</taxon>
        <taxon>Actinomycetes</taxon>
        <taxon>Propionibacteriales</taxon>
        <taxon>Nocardioidaceae</taxon>
        <taxon>Nocardioides</taxon>
    </lineage>
</organism>
<reference evidence="2" key="1">
    <citation type="journal article" date="2019" name="Int. J. Syst. Evol. Microbiol.">
        <title>The Global Catalogue of Microorganisms (GCM) 10K type strain sequencing project: providing services to taxonomists for standard genome sequencing and annotation.</title>
        <authorList>
            <consortium name="The Broad Institute Genomics Platform"/>
            <consortium name="The Broad Institute Genome Sequencing Center for Infectious Disease"/>
            <person name="Wu L."/>
            <person name="Ma J."/>
        </authorList>
    </citation>
    <scope>NUCLEOTIDE SEQUENCE [LARGE SCALE GENOMIC DNA]</scope>
    <source>
        <strain evidence="2">DFY41</strain>
    </source>
</reference>
<evidence type="ECO:0000313" key="2">
    <source>
        <dbReference type="Proteomes" id="UP001596087"/>
    </source>
</evidence>
<dbReference type="Proteomes" id="UP001596087">
    <property type="component" value="Unassembled WGS sequence"/>
</dbReference>
<keyword evidence="2" id="KW-1185">Reference proteome</keyword>